<protein>
    <submittedName>
        <fullName evidence="1">Unannotated protein</fullName>
    </submittedName>
</protein>
<evidence type="ECO:0000313" key="1">
    <source>
        <dbReference type="EMBL" id="CAB4554682.1"/>
    </source>
</evidence>
<proteinExistence type="predicted"/>
<dbReference type="AlphaFoldDB" id="A0A6J6CT95"/>
<name>A0A6J6CT95_9ZZZZ</name>
<organism evidence="1">
    <name type="scientific">freshwater metagenome</name>
    <dbReference type="NCBI Taxonomy" id="449393"/>
    <lineage>
        <taxon>unclassified sequences</taxon>
        <taxon>metagenomes</taxon>
        <taxon>ecological metagenomes</taxon>
    </lineage>
</organism>
<reference evidence="1" key="1">
    <citation type="submission" date="2020-05" db="EMBL/GenBank/DDBJ databases">
        <authorList>
            <person name="Chiriac C."/>
            <person name="Salcher M."/>
            <person name="Ghai R."/>
            <person name="Kavagutti S V."/>
        </authorList>
    </citation>
    <scope>NUCLEOTIDE SEQUENCE</scope>
</reference>
<gene>
    <name evidence="1" type="ORF">UFOPK1591_00294</name>
</gene>
<accession>A0A6J6CT95</accession>
<sequence>MLEGMSVNSLRRGLRRLLTSVAAIAVVASGLVSVNVATEAQPAAAADLSQFRAGNIISDSLFWDSNAMTVAQIQDFLNAKVPSCQSGYVCLKDYRETTWTTTANPMCAAYTGAANETAATIIFKVAKACGVSQKAILVMLQKEQGLVTHTWPSGWRYTAAMGAGCPDTAACDSDYYGFFNQVRYGSYLLKRYTQPPGTGPGTWWDTRFDLMKPVGRVSQIQYHPNIACGTQDVYIENQATHALYLYTPYTPNSAALAAGYSTGDGCSAYGNRNFFNYYTDWFGSTQASVPAITAYPAITGTARVGSTLTAGNGTYSGSPTS</sequence>
<dbReference type="EMBL" id="CAEZTD010000013">
    <property type="protein sequence ID" value="CAB4554682.1"/>
    <property type="molecule type" value="Genomic_DNA"/>
</dbReference>